<dbReference type="PANTHER" id="PTHR43445">
    <property type="entry name" value="UDP-N-ACETYLMURAMATE--L-ALANINE LIGASE-RELATED"/>
    <property type="match status" value="1"/>
</dbReference>
<evidence type="ECO:0000256" key="11">
    <source>
        <dbReference type="ARBA" id="ARBA00023306"/>
    </source>
</evidence>
<dbReference type="InterPro" id="IPR050061">
    <property type="entry name" value="MurCDEF_pg_biosynth"/>
</dbReference>
<dbReference type="SUPFAM" id="SSF53244">
    <property type="entry name" value="MurD-like peptide ligases, peptide-binding domain"/>
    <property type="match status" value="1"/>
</dbReference>
<dbReference type="InterPro" id="IPR000713">
    <property type="entry name" value="Mur_ligase_N"/>
</dbReference>
<dbReference type="OrthoDB" id="9804126at2"/>
<evidence type="ECO:0000256" key="8">
    <source>
        <dbReference type="ARBA" id="ARBA00022840"/>
    </source>
</evidence>
<dbReference type="NCBIfam" id="TIGR01082">
    <property type="entry name" value="murC"/>
    <property type="match status" value="1"/>
</dbReference>
<dbReference type="Proteomes" id="UP000199006">
    <property type="component" value="Unassembled WGS sequence"/>
</dbReference>
<gene>
    <name evidence="14" type="primary">murC</name>
    <name evidence="18" type="ORF">SAMN02983006_00718</name>
</gene>
<evidence type="ECO:0000256" key="7">
    <source>
        <dbReference type="ARBA" id="ARBA00022741"/>
    </source>
</evidence>
<dbReference type="GO" id="GO:0008360">
    <property type="term" value="P:regulation of cell shape"/>
    <property type="evidence" value="ECO:0007669"/>
    <property type="project" value="UniProtKB-KW"/>
</dbReference>
<dbReference type="Gene3D" id="3.40.50.720">
    <property type="entry name" value="NAD(P)-binding Rossmann-like Domain"/>
    <property type="match status" value="1"/>
</dbReference>
<evidence type="ECO:0000256" key="12">
    <source>
        <dbReference type="ARBA" id="ARBA00023316"/>
    </source>
</evidence>
<accession>A0A1I4GET8</accession>
<evidence type="ECO:0000259" key="15">
    <source>
        <dbReference type="Pfam" id="PF01225"/>
    </source>
</evidence>
<dbReference type="Pfam" id="PF02875">
    <property type="entry name" value="Mur_ligase_C"/>
    <property type="match status" value="1"/>
</dbReference>
<evidence type="ECO:0000259" key="16">
    <source>
        <dbReference type="Pfam" id="PF02875"/>
    </source>
</evidence>
<dbReference type="GO" id="GO:0005524">
    <property type="term" value="F:ATP binding"/>
    <property type="evidence" value="ECO:0007669"/>
    <property type="project" value="UniProtKB-UniRule"/>
</dbReference>
<dbReference type="EC" id="6.3.2.8" evidence="3 14"/>
<evidence type="ECO:0000256" key="14">
    <source>
        <dbReference type="HAMAP-Rule" id="MF_00046"/>
    </source>
</evidence>
<evidence type="ECO:0000256" key="3">
    <source>
        <dbReference type="ARBA" id="ARBA00012211"/>
    </source>
</evidence>
<dbReference type="GO" id="GO:0008763">
    <property type="term" value="F:UDP-N-acetylmuramate-L-alanine ligase activity"/>
    <property type="evidence" value="ECO:0007669"/>
    <property type="project" value="UniProtKB-UniRule"/>
</dbReference>
<keyword evidence="7 14" id="KW-0547">Nucleotide-binding</keyword>
<dbReference type="HAMAP" id="MF_00046">
    <property type="entry name" value="MurC"/>
    <property type="match status" value="1"/>
</dbReference>
<dbReference type="InterPro" id="IPR013221">
    <property type="entry name" value="Mur_ligase_cen"/>
</dbReference>
<dbReference type="InterPro" id="IPR005758">
    <property type="entry name" value="UDP-N-AcMur_Ala_ligase_MurC"/>
</dbReference>
<keyword evidence="5 14" id="KW-0436">Ligase</keyword>
<dbReference type="SUPFAM" id="SSF51984">
    <property type="entry name" value="MurCD N-terminal domain"/>
    <property type="match status" value="1"/>
</dbReference>
<evidence type="ECO:0000313" key="19">
    <source>
        <dbReference type="Proteomes" id="UP000199006"/>
    </source>
</evidence>
<comment type="similarity">
    <text evidence="14">Belongs to the MurCDEF family.</text>
</comment>
<dbReference type="UniPathway" id="UPA00219"/>
<evidence type="ECO:0000256" key="1">
    <source>
        <dbReference type="ARBA" id="ARBA00004496"/>
    </source>
</evidence>
<organism evidence="18 19">
    <name type="scientific">Halanaerobium salsuginis</name>
    <dbReference type="NCBI Taxonomy" id="29563"/>
    <lineage>
        <taxon>Bacteria</taxon>
        <taxon>Bacillati</taxon>
        <taxon>Bacillota</taxon>
        <taxon>Clostridia</taxon>
        <taxon>Halanaerobiales</taxon>
        <taxon>Halanaerobiaceae</taxon>
        <taxon>Halanaerobium</taxon>
    </lineage>
</organism>
<evidence type="ECO:0000256" key="2">
    <source>
        <dbReference type="ARBA" id="ARBA00004752"/>
    </source>
</evidence>
<keyword evidence="8 14" id="KW-0067">ATP-binding</keyword>
<dbReference type="GO" id="GO:0071555">
    <property type="term" value="P:cell wall organization"/>
    <property type="evidence" value="ECO:0007669"/>
    <property type="project" value="UniProtKB-KW"/>
</dbReference>
<dbReference type="InterPro" id="IPR004101">
    <property type="entry name" value="Mur_ligase_C"/>
</dbReference>
<evidence type="ECO:0000256" key="4">
    <source>
        <dbReference type="ARBA" id="ARBA00022490"/>
    </source>
</evidence>
<dbReference type="GO" id="GO:0051301">
    <property type="term" value="P:cell division"/>
    <property type="evidence" value="ECO:0007669"/>
    <property type="project" value="UniProtKB-KW"/>
</dbReference>
<reference evidence="18 19" key="1">
    <citation type="submission" date="2016-10" db="EMBL/GenBank/DDBJ databases">
        <authorList>
            <person name="de Groot N.N."/>
        </authorList>
    </citation>
    <scope>NUCLEOTIDE SEQUENCE [LARGE SCALE GENOMIC DNA]</scope>
    <source>
        <strain evidence="18 19">ATCC 51327</strain>
    </source>
</reference>
<keyword evidence="19" id="KW-1185">Reference proteome</keyword>
<dbReference type="Pfam" id="PF01225">
    <property type="entry name" value="Mur_ligase"/>
    <property type="match status" value="1"/>
</dbReference>
<feature type="domain" description="Mur ligase central" evidence="17">
    <location>
        <begin position="110"/>
        <end position="287"/>
    </location>
</feature>
<name>A0A1I4GET8_9FIRM</name>
<keyword evidence="4 14" id="KW-0963">Cytoplasm</keyword>
<dbReference type="GO" id="GO:0005737">
    <property type="term" value="C:cytoplasm"/>
    <property type="evidence" value="ECO:0007669"/>
    <property type="project" value="UniProtKB-SubCell"/>
</dbReference>
<comment type="subcellular location">
    <subcellularLocation>
        <location evidence="1 14">Cytoplasm</location>
    </subcellularLocation>
</comment>
<dbReference type="PANTHER" id="PTHR43445:SF3">
    <property type="entry name" value="UDP-N-ACETYLMURAMATE--L-ALANINE LIGASE"/>
    <property type="match status" value="1"/>
</dbReference>
<evidence type="ECO:0000256" key="13">
    <source>
        <dbReference type="ARBA" id="ARBA00047833"/>
    </source>
</evidence>
<evidence type="ECO:0000256" key="10">
    <source>
        <dbReference type="ARBA" id="ARBA00022984"/>
    </source>
</evidence>
<feature type="domain" description="Mur ligase C-terminal" evidence="16">
    <location>
        <begin position="309"/>
        <end position="441"/>
    </location>
</feature>
<evidence type="ECO:0000256" key="9">
    <source>
        <dbReference type="ARBA" id="ARBA00022960"/>
    </source>
</evidence>
<feature type="binding site" evidence="14">
    <location>
        <begin position="112"/>
        <end position="118"/>
    </location>
    <ligand>
        <name>ATP</name>
        <dbReference type="ChEBI" id="CHEBI:30616"/>
    </ligand>
</feature>
<dbReference type="InterPro" id="IPR036615">
    <property type="entry name" value="Mur_ligase_C_dom_sf"/>
</dbReference>
<comment type="function">
    <text evidence="14">Cell wall formation.</text>
</comment>
<dbReference type="Gene3D" id="3.90.190.20">
    <property type="entry name" value="Mur ligase, C-terminal domain"/>
    <property type="match status" value="1"/>
</dbReference>
<dbReference type="GO" id="GO:0009252">
    <property type="term" value="P:peptidoglycan biosynthetic process"/>
    <property type="evidence" value="ECO:0007669"/>
    <property type="project" value="UniProtKB-UniRule"/>
</dbReference>
<keyword evidence="9 14" id="KW-0133">Cell shape</keyword>
<evidence type="ECO:0000256" key="5">
    <source>
        <dbReference type="ARBA" id="ARBA00022598"/>
    </source>
</evidence>
<evidence type="ECO:0000259" key="17">
    <source>
        <dbReference type="Pfam" id="PF08245"/>
    </source>
</evidence>
<comment type="catalytic activity">
    <reaction evidence="13 14">
        <text>UDP-N-acetyl-alpha-D-muramate + L-alanine + ATP = UDP-N-acetyl-alpha-D-muramoyl-L-alanine + ADP + phosphate + H(+)</text>
        <dbReference type="Rhea" id="RHEA:23372"/>
        <dbReference type="ChEBI" id="CHEBI:15378"/>
        <dbReference type="ChEBI" id="CHEBI:30616"/>
        <dbReference type="ChEBI" id="CHEBI:43474"/>
        <dbReference type="ChEBI" id="CHEBI:57972"/>
        <dbReference type="ChEBI" id="CHEBI:70757"/>
        <dbReference type="ChEBI" id="CHEBI:83898"/>
        <dbReference type="ChEBI" id="CHEBI:456216"/>
        <dbReference type="EC" id="6.3.2.8"/>
    </reaction>
</comment>
<sequence>MLAQNSHIHLIGIGGVSMSGIAKILARRGYQVSGSDLSAGKYFNLLKKEQIELFVGHKAEQIAGADLIVKTSAVAADNSELQAAQKAGIKVVKRAEILAELMKNKKTIAVAGTHGKTTTTAMLATIFKKAGLDPAIMVGGYLSEIAGNTVDGQGEYFITEADESDGSFIYFDPDLLLITNLEWDHPDYYHSLTEFKQVFKDFSAKNDKKAVILYNSDDYNLLELFAQRKKAIRFSLKQGDYLAKNISYQAQKSSFDLYYKQKYLGQFKLAVPGQYNIYNALAAISAADYAGVSFEIMQAALANFTGVGRRFEFKGTLLNGQVDLIDDYAHHPTEIRSLLKAVKAMDYQKITVVFQPHRYSRTRQFFTDFAAAFKEADQVYLTNIFSASEKNNQRVSLRELETAIAKNSQVECYYLSEFSKIAAQIKTDLEPGQIILTVGAGDITSLSDILLN</sequence>
<evidence type="ECO:0000313" key="18">
    <source>
        <dbReference type="EMBL" id="SFL28554.1"/>
    </source>
</evidence>
<dbReference type="CDD" id="cd01983">
    <property type="entry name" value="SIMIBI"/>
    <property type="match status" value="1"/>
</dbReference>
<dbReference type="Gene3D" id="3.40.1190.10">
    <property type="entry name" value="Mur-like, catalytic domain"/>
    <property type="match status" value="1"/>
</dbReference>
<dbReference type="InterPro" id="IPR036565">
    <property type="entry name" value="Mur-like_cat_sf"/>
</dbReference>
<keyword evidence="6 14" id="KW-0132">Cell division</keyword>
<protein>
    <recommendedName>
        <fullName evidence="3 14">UDP-N-acetylmuramate--L-alanine ligase</fullName>
        <ecNumber evidence="3 14">6.3.2.8</ecNumber>
    </recommendedName>
    <alternativeName>
        <fullName evidence="14">UDP-N-acetylmuramoyl-L-alanine synthetase</fullName>
    </alternativeName>
</protein>
<keyword evidence="11 14" id="KW-0131">Cell cycle</keyword>
<proteinExistence type="inferred from homology"/>
<evidence type="ECO:0000256" key="6">
    <source>
        <dbReference type="ARBA" id="ARBA00022618"/>
    </source>
</evidence>
<dbReference type="STRING" id="29563.SAMN02983006_00718"/>
<dbReference type="SUPFAM" id="SSF53623">
    <property type="entry name" value="MurD-like peptide ligases, catalytic domain"/>
    <property type="match status" value="1"/>
</dbReference>
<dbReference type="RefSeq" id="WP_089859795.1">
    <property type="nucleotide sequence ID" value="NZ_FOTI01000006.1"/>
</dbReference>
<keyword evidence="12 14" id="KW-0961">Cell wall biogenesis/degradation</keyword>
<dbReference type="EMBL" id="FOTI01000006">
    <property type="protein sequence ID" value="SFL28554.1"/>
    <property type="molecule type" value="Genomic_DNA"/>
</dbReference>
<keyword evidence="10 14" id="KW-0573">Peptidoglycan synthesis</keyword>
<dbReference type="Pfam" id="PF08245">
    <property type="entry name" value="Mur_ligase_M"/>
    <property type="match status" value="1"/>
</dbReference>
<dbReference type="AlphaFoldDB" id="A0A1I4GET8"/>
<comment type="pathway">
    <text evidence="2 14">Cell wall biogenesis; peptidoglycan biosynthesis.</text>
</comment>
<feature type="domain" description="Mur ligase N-terminal catalytic" evidence="15">
    <location>
        <begin position="7"/>
        <end position="105"/>
    </location>
</feature>